<organism evidence="2 3">
    <name type="scientific">Parelaphostrongylus tenuis</name>
    <name type="common">Meningeal worm</name>
    <dbReference type="NCBI Taxonomy" id="148309"/>
    <lineage>
        <taxon>Eukaryota</taxon>
        <taxon>Metazoa</taxon>
        <taxon>Ecdysozoa</taxon>
        <taxon>Nematoda</taxon>
        <taxon>Chromadorea</taxon>
        <taxon>Rhabditida</taxon>
        <taxon>Rhabditina</taxon>
        <taxon>Rhabditomorpha</taxon>
        <taxon>Strongyloidea</taxon>
        <taxon>Metastrongylidae</taxon>
        <taxon>Parelaphostrongylus</taxon>
    </lineage>
</organism>
<feature type="compositionally biased region" description="Basic and acidic residues" evidence="1">
    <location>
        <begin position="1"/>
        <end position="10"/>
    </location>
</feature>
<name>A0AAD5QUC7_PARTN</name>
<gene>
    <name evidence="2" type="ORF">KIN20_018465</name>
</gene>
<accession>A0AAD5QUC7</accession>
<dbReference type="Proteomes" id="UP001196413">
    <property type="component" value="Unassembled WGS sequence"/>
</dbReference>
<evidence type="ECO:0000313" key="2">
    <source>
        <dbReference type="EMBL" id="KAJ1359681.1"/>
    </source>
</evidence>
<protein>
    <submittedName>
        <fullName evidence="2">Uncharacterized protein</fullName>
    </submittedName>
</protein>
<proteinExistence type="predicted"/>
<feature type="region of interest" description="Disordered" evidence="1">
    <location>
        <begin position="108"/>
        <end position="159"/>
    </location>
</feature>
<reference evidence="2" key="1">
    <citation type="submission" date="2021-06" db="EMBL/GenBank/DDBJ databases">
        <title>Parelaphostrongylus tenuis whole genome reference sequence.</title>
        <authorList>
            <person name="Garwood T.J."/>
            <person name="Larsen P.A."/>
            <person name="Fountain-Jones N.M."/>
            <person name="Garbe J.R."/>
            <person name="Macchietto M.G."/>
            <person name="Kania S.A."/>
            <person name="Gerhold R.W."/>
            <person name="Richards J.E."/>
            <person name="Wolf T.M."/>
        </authorList>
    </citation>
    <scope>NUCLEOTIDE SEQUENCE</scope>
    <source>
        <strain evidence="2">MNPRO001-30</strain>
        <tissue evidence="2">Meninges</tissue>
    </source>
</reference>
<sequence length="159" mass="18525">MEKCLHKGESRGGSVSKGGSRKVNRDQFLCESALTTRRAKVVDRKGRIAVIEFQKMNMKTVHLVKIFNPGTVYRAVKRFQRDCMNCGPPLRKSFDYFVYYRKHSKDPLPNSTKYGPSMHRMSRKARDQQMKHPKAHKNKQRLRSHSIARGHLPDKKVKE</sequence>
<evidence type="ECO:0000313" key="3">
    <source>
        <dbReference type="Proteomes" id="UP001196413"/>
    </source>
</evidence>
<keyword evidence="3" id="KW-1185">Reference proteome</keyword>
<feature type="compositionally biased region" description="Basic residues" evidence="1">
    <location>
        <begin position="131"/>
        <end position="148"/>
    </location>
</feature>
<dbReference type="AlphaFoldDB" id="A0AAD5QUC7"/>
<feature type="region of interest" description="Disordered" evidence="1">
    <location>
        <begin position="1"/>
        <end position="21"/>
    </location>
</feature>
<evidence type="ECO:0000256" key="1">
    <source>
        <dbReference type="SAM" id="MobiDB-lite"/>
    </source>
</evidence>
<dbReference type="EMBL" id="JAHQIW010003668">
    <property type="protein sequence ID" value="KAJ1359681.1"/>
    <property type="molecule type" value="Genomic_DNA"/>
</dbReference>
<comment type="caution">
    <text evidence="2">The sequence shown here is derived from an EMBL/GenBank/DDBJ whole genome shotgun (WGS) entry which is preliminary data.</text>
</comment>